<evidence type="ECO:0000259" key="3">
    <source>
        <dbReference type="PROSITE" id="PS50803"/>
    </source>
</evidence>
<dbReference type="InterPro" id="IPR003654">
    <property type="entry name" value="OAR_dom"/>
</dbReference>
<accession>A0A1B0GH68</accession>
<name>A0A1B0GH68_LUTLO</name>
<evidence type="ECO:0000256" key="1">
    <source>
        <dbReference type="ARBA" id="ARBA00004123"/>
    </source>
</evidence>
<dbReference type="VEuPathDB" id="VectorBase:LLONM1_009613"/>
<keyword evidence="5" id="KW-1185">Reference proteome</keyword>
<evidence type="ECO:0000256" key="2">
    <source>
        <dbReference type="SAM" id="MobiDB-lite"/>
    </source>
</evidence>
<evidence type="ECO:0000313" key="4">
    <source>
        <dbReference type="EnsemblMetazoa" id="LLOJ001043-PA"/>
    </source>
</evidence>
<dbReference type="GO" id="GO:0005634">
    <property type="term" value="C:nucleus"/>
    <property type="evidence" value="ECO:0007669"/>
    <property type="project" value="UniProtKB-SubCell"/>
</dbReference>
<feature type="compositionally biased region" description="Low complexity" evidence="2">
    <location>
        <begin position="38"/>
        <end position="52"/>
    </location>
</feature>
<dbReference type="PROSITE" id="PS50803">
    <property type="entry name" value="OAR"/>
    <property type="match status" value="1"/>
</dbReference>
<feature type="region of interest" description="Disordered" evidence="2">
    <location>
        <begin position="30"/>
        <end position="73"/>
    </location>
</feature>
<sequence>MVALAFWSTTIVFPDGDTMMYQHSTVGGAGGGGGANNGSGSVAAAGQSQNANHGHVPNCQSLPSSGGDGDEDVWRGHSIAALRRRASELNATSIPSYLHTHNYEHHNSVY</sequence>
<reference evidence="4" key="1">
    <citation type="submission" date="2020-05" db="UniProtKB">
        <authorList>
            <consortium name="EnsemblMetazoa"/>
        </authorList>
    </citation>
    <scope>IDENTIFICATION</scope>
    <source>
        <strain evidence="4">Jacobina</strain>
    </source>
</reference>
<comment type="subcellular location">
    <subcellularLocation>
        <location evidence="1">Nucleus</location>
    </subcellularLocation>
</comment>
<organism evidence="4 5">
    <name type="scientific">Lutzomyia longipalpis</name>
    <name type="common">Sand fly</name>
    <dbReference type="NCBI Taxonomy" id="7200"/>
    <lineage>
        <taxon>Eukaryota</taxon>
        <taxon>Metazoa</taxon>
        <taxon>Ecdysozoa</taxon>
        <taxon>Arthropoda</taxon>
        <taxon>Hexapoda</taxon>
        <taxon>Insecta</taxon>
        <taxon>Pterygota</taxon>
        <taxon>Neoptera</taxon>
        <taxon>Endopterygota</taxon>
        <taxon>Diptera</taxon>
        <taxon>Nematocera</taxon>
        <taxon>Psychodoidea</taxon>
        <taxon>Psychodidae</taxon>
        <taxon>Lutzomyia</taxon>
        <taxon>Lutzomyia</taxon>
    </lineage>
</organism>
<dbReference type="EnsemblMetazoa" id="LLOJ001043-RA">
    <property type="protein sequence ID" value="LLOJ001043-PA"/>
    <property type="gene ID" value="LLOJ001043"/>
</dbReference>
<dbReference type="EMBL" id="AJWK01004003">
    <property type="status" value="NOT_ANNOTATED_CDS"/>
    <property type="molecule type" value="Genomic_DNA"/>
</dbReference>
<proteinExistence type="predicted"/>
<feature type="domain" description="OAR" evidence="3">
    <location>
        <begin position="77"/>
        <end position="90"/>
    </location>
</feature>
<dbReference type="VEuPathDB" id="VectorBase:LLOJ001043"/>
<protein>
    <recommendedName>
        <fullName evidence="3">OAR domain-containing protein</fullName>
    </recommendedName>
</protein>
<dbReference type="AlphaFoldDB" id="A0A1B0GH68"/>
<dbReference type="Proteomes" id="UP000092461">
    <property type="component" value="Unassembled WGS sequence"/>
</dbReference>
<evidence type="ECO:0000313" key="5">
    <source>
        <dbReference type="Proteomes" id="UP000092461"/>
    </source>
</evidence>